<dbReference type="Proteomes" id="UP000275408">
    <property type="component" value="Unassembled WGS sequence"/>
</dbReference>
<keyword evidence="4" id="KW-1185">Reference proteome</keyword>
<evidence type="ECO:0000313" key="4">
    <source>
        <dbReference type="Proteomes" id="UP000275408"/>
    </source>
</evidence>
<dbReference type="InterPro" id="IPR027791">
    <property type="entry name" value="Galactosyl_T_C"/>
</dbReference>
<sequence>MLVEEFVTKLKAPACVNFLSPPHRLKKTSNMLSKHYNPCLKTKLVTLDYSSVGPCTDFNYLLASLKIVVGVVAKWRYTLHPMKTLALNKVVEYIPSIHDIFFLFDLHIDVPQDILDSNTVEGRLVYAPIVGRLHCGSTYLDHKEGFGLMSIYKSDWDYKYKWGGEDWDLLDRVINAELKVVRIEHPGLSLSTEHKSWN</sequence>
<dbReference type="EMBL" id="RCHS01002935">
    <property type="protein sequence ID" value="RMX44866.1"/>
    <property type="molecule type" value="Genomic_DNA"/>
</dbReference>
<keyword evidence="1" id="KW-0808">Transferase</keyword>
<dbReference type="PANTHER" id="PTHR12369">
    <property type="entry name" value="CHONDROITIN SYNTHASE"/>
    <property type="match status" value="1"/>
</dbReference>
<comment type="caution">
    <text evidence="3">The sequence shown here is derived from an EMBL/GenBank/DDBJ whole genome shotgun (WGS) entry which is preliminary data.</text>
</comment>
<evidence type="ECO:0000259" key="2">
    <source>
        <dbReference type="Pfam" id="PF02709"/>
    </source>
</evidence>
<feature type="domain" description="Galactosyltransferase C-terminal" evidence="2">
    <location>
        <begin position="160"/>
        <end position="185"/>
    </location>
</feature>
<dbReference type="InterPro" id="IPR051227">
    <property type="entry name" value="CS_glycosyltransferase"/>
</dbReference>
<dbReference type="GO" id="GO:0008376">
    <property type="term" value="F:acetylgalactosaminyltransferase activity"/>
    <property type="evidence" value="ECO:0007669"/>
    <property type="project" value="TreeGrafter"/>
</dbReference>
<reference evidence="3 4" key="1">
    <citation type="journal article" date="2018" name="Sci. Rep.">
        <title>Comparative analysis of the Pocillopora damicornis genome highlights role of immune system in coral evolution.</title>
        <authorList>
            <person name="Cunning R."/>
            <person name="Bay R.A."/>
            <person name="Gillette P."/>
            <person name="Baker A.C."/>
            <person name="Traylor-Knowles N."/>
        </authorList>
    </citation>
    <scope>NUCLEOTIDE SEQUENCE [LARGE SCALE GENOMIC DNA]</scope>
    <source>
        <strain evidence="3">RSMAS</strain>
        <tissue evidence="3">Whole animal</tissue>
    </source>
</reference>
<dbReference type="Pfam" id="PF02709">
    <property type="entry name" value="Glyco_transf_7C"/>
    <property type="match status" value="1"/>
</dbReference>
<gene>
    <name evidence="3" type="ORF">pdam_00020308</name>
</gene>
<protein>
    <recommendedName>
        <fullName evidence="2">Galactosyltransferase C-terminal domain-containing protein</fullName>
    </recommendedName>
</protein>
<evidence type="ECO:0000313" key="3">
    <source>
        <dbReference type="EMBL" id="RMX44866.1"/>
    </source>
</evidence>
<proteinExistence type="predicted"/>
<evidence type="ECO:0000256" key="1">
    <source>
        <dbReference type="ARBA" id="ARBA00022679"/>
    </source>
</evidence>
<name>A0A3M6TU38_POCDA</name>
<dbReference type="AlphaFoldDB" id="A0A3M6TU38"/>
<organism evidence="3 4">
    <name type="scientific">Pocillopora damicornis</name>
    <name type="common">Cauliflower coral</name>
    <name type="synonym">Millepora damicornis</name>
    <dbReference type="NCBI Taxonomy" id="46731"/>
    <lineage>
        <taxon>Eukaryota</taxon>
        <taxon>Metazoa</taxon>
        <taxon>Cnidaria</taxon>
        <taxon>Anthozoa</taxon>
        <taxon>Hexacorallia</taxon>
        <taxon>Scleractinia</taxon>
        <taxon>Astrocoeniina</taxon>
        <taxon>Pocilloporidae</taxon>
        <taxon>Pocillopora</taxon>
    </lineage>
</organism>
<dbReference type="PANTHER" id="PTHR12369:SF5">
    <property type="entry name" value="HEXOSYLTRANSFERASE"/>
    <property type="match status" value="1"/>
</dbReference>
<accession>A0A3M6TU38</accession>